<proteinExistence type="predicted"/>
<protein>
    <submittedName>
        <fullName evidence="1">Uncharacterized protein</fullName>
    </submittedName>
</protein>
<evidence type="ECO:0000313" key="1">
    <source>
        <dbReference type="EMBL" id="MPN64294.1"/>
    </source>
</evidence>
<comment type="caution">
    <text evidence="1">The sequence shown here is derived from an EMBL/GenBank/DDBJ whole genome shotgun (WGS) entry which is preliminary data.</text>
</comment>
<name>A0A645JXI4_9ZZZZ</name>
<organism evidence="1">
    <name type="scientific">bioreactor metagenome</name>
    <dbReference type="NCBI Taxonomy" id="1076179"/>
    <lineage>
        <taxon>unclassified sequences</taxon>
        <taxon>metagenomes</taxon>
        <taxon>ecological metagenomes</taxon>
    </lineage>
</organism>
<dbReference type="AlphaFoldDB" id="A0A645JXI4"/>
<reference evidence="1" key="1">
    <citation type="submission" date="2019-08" db="EMBL/GenBank/DDBJ databases">
        <authorList>
            <person name="Kucharzyk K."/>
            <person name="Murdoch R.W."/>
            <person name="Higgins S."/>
            <person name="Loffler F."/>
        </authorList>
    </citation>
    <scope>NUCLEOTIDE SEQUENCE</scope>
</reference>
<gene>
    <name evidence="1" type="ORF">SDC9_212065</name>
</gene>
<sequence length="94" mass="9625">MLLHHGSGTGCVNGSSFGRIIELAPGRALAVEQLFPAHGLHPPGQTLGGNALLLEVVKLVSNTLLTEPAACFLDSVAVGDAVDGGDLAHGVRYR</sequence>
<accession>A0A645JXI4</accession>
<dbReference type="EMBL" id="VSSQ01144968">
    <property type="protein sequence ID" value="MPN64294.1"/>
    <property type="molecule type" value="Genomic_DNA"/>
</dbReference>